<proteinExistence type="predicted"/>
<organism evidence="2 3">
    <name type="scientific">Aceticella autotrophica</name>
    <dbReference type="NCBI Taxonomy" id="2755338"/>
    <lineage>
        <taxon>Bacteria</taxon>
        <taxon>Bacillati</taxon>
        <taxon>Bacillota</taxon>
        <taxon>Clostridia</taxon>
        <taxon>Thermoanaerobacterales</taxon>
        <taxon>Thermoanaerobacteraceae</taxon>
        <taxon>Aceticella</taxon>
    </lineage>
</organism>
<accession>A0A975AW86</accession>
<feature type="transmembrane region" description="Helical" evidence="1">
    <location>
        <begin position="12"/>
        <end position="33"/>
    </location>
</feature>
<dbReference type="Gene3D" id="2.60.40.10">
    <property type="entry name" value="Immunoglobulins"/>
    <property type="match status" value="2"/>
</dbReference>
<evidence type="ECO:0000256" key="1">
    <source>
        <dbReference type="SAM" id="Phobius"/>
    </source>
</evidence>
<sequence>MSFFKNEKGASNIISLVVLLPVLLTLIYGISMFGHLSNVKSVTEEASRAGARWLASHPGDITGAKIKAAEVIGESFTVTQNINNINTTNKFIGYLTYPNNKFYIDNVYSKPANSSIKQSMQSLINQYIMADGHYITPDVFQVNTATTDPPEIQTYTETASLQNNQTQPVNQTGHSEKYPAAVIGQYGCAPWGTWWLPSRYTVVSTNYSLYVQLSGKESNKSSNLWVPPGKVSKFHVKYNMAWGNSDNGQVNAKVPYNGQYATCYVIFSDNPCSSNYSLSGDTWVDMPSNIPQDNMGLFTGLFSSGPASVSCQTPSWIDVPEVMIDSNPQGWSDTSAYWIWGGNQNYTVSAVNGQEVTLTRYFWADNTNYTVSAAADDHFSAYIDATNILNGDGPAVQRWHWTTGGAGWHTVTIHARNDYGPAGVLFSIQRDDNSSILLHTDSSWSYQPVDGIKYGSVTLPKNAAPNSDFTVNVPVTNLTKATWNSNSTYISYHWYDSNGNPVVTNGNIARFHNNLAGGASDTVSLVVHTPSTPGKYRLQIDGCQQNAAWFGPINGVNWPTVDAWINVGSSYSVDYSPVDIPKYMEKGKTYNISVTAKNTGTTTWIPNVTGLSYHLYNASGNQCIQWDGTRNYVAQPVAPGQSYTFTLPFTAPNTAGTYQIQLDMVQEGVTWFSWQGSPTVWGTIQVPDGDVLKGQLTYDGSDYYVNNYILQTQIDLSGYAGKNVILWGKNNGQQKIYVVTDIQPYNPNNNAVKTFDPILDVYCNDPNASDPNHPYDSTVNYKRTDGYAYCRVTYHFPTPLTNFWKYAFNRHMWYRAEPLFINESGESFFRSNEE</sequence>
<dbReference type="EMBL" id="CP060096">
    <property type="protein sequence ID" value="QSZ27599.1"/>
    <property type="molecule type" value="Genomic_DNA"/>
</dbReference>
<dbReference type="InterPro" id="IPR013783">
    <property type="entry name" value="Ig-like_fold"/>
</dbReference>
<protein>
    <submittedName>
        <fullName evidence="2">Uncharacterized protein</fullName>
    </submittedName>
</protein>
<keyword evidence="1" id="KW-0472">Membrane</keyword>
<evidence type="ECO:0000313" key="3">
    <source>
        <dbReference type="Proteomes" id="UP000671913"/>
    </source>
</evidence>
<keyword evidence="3" id="KW-1185">Reference proteome</keyword>
<gene>
    <name evidence="2" type="ORF">ACETAC_01400</name>
</gene>
<evidence type="ECO:0000313" key="2">
    <source>
        <dbReference type="EMBL" id="QSZ27599.1"/>
    </source>
</evidence>
<dbReference type="KEGG" id="aaut:ACETAC_01400"/>
<reference evidence="2" key="1">
    <citation type="submission" date="2020-08" db="EMBL/GenBank/DDBJ databases">
        <title>Genomic insights into the carbon and energy metabolism of the first obligate autotrophic acetogenic bacterium Aceticella autotrophica gen. nov., sp. nov.</title>
        <authorList>
            <person name="Toshchakov S.V."/>
            <person name="Elcheninov A.G."/>
            <person name="Kublanov I.V."/>
            <person name="Frolov E.N."/>
            <person name="Lebedinsky A.V."/>
        </authorList>
    </citation>
    <scope>NUCLEOTIDE SEQUENCE</scope>
    <source>
        <strain evidence="2">3443-3Ac</strain>
    </source>
</reference>
<dbReference type="AlphaFoldDB" id="A0A975AW86"/>
<name>A0A975AW86_9THEO</name>
<keyword evidence="1" id="KW-0812">Transmembrane</keyword>
<dbReference type="Proteomes" id="UP000671913">
    <property type="component" value="Chromosome"/>
</dbReference>
<dbReference type="RefSeq" id="WP_284680301.1">
    <property type="nucleotide sequence ID" value="NZ_CP060096.1"/>
</dbReference>
<keyword evidence="1" id="KW-1133">Transmembrane helix</keyword>